<feature type="compositionally biased region" description="Basic and acidic residues" evidence="1">
    <location>
        <begin position="557"/>
        <end position="572"/>
    </location>
</feature>
<feature type="region of interest" description="Disordered" evidence="1">
    <location>
        <begin position="1"/>
        <end position="30"/>
    </location>
</feature>
<evidence type="ECO:0000256" key="1">
    <source>
        <dbReference type="SAM" id="MobiDB-lite"/>
    </source>
</evidence>
<feature type="region of interest" description="Disordered" evidence="1">
    <location>
        <begin position="148"/>
        <end position="202"/>
    </location>
</feature>
<dbReference type="CTD" id="113417915"/>
<dbReference type="PANTHER" id="PTHR34438:SF1">
    <property type="entry name" value="CHROMOSOME 2 OPEN READING FRAME 81"/>
    <property type="match status" value="1"/>
</dbReference>
<evidence type="ECO:0000313" key="2">
    <source>
        <dbReference type="Proteomes" id="UP000694851"/>
    </source>
</evidence>
<reference evidence="3" key="1">
    <citation type="submission" date="2025-08" db="UniProtKB">
        <authorList>
            <consortium name="RefSeq"/>
        </authorList>
    </citation>
    <scope>IDENTIFICATION</scope>
    <source>
        <tissue evidence="3">Muscle</tissue>
    </source>
</reference>
<keyword evidence="2" id="KW-1185">Reference proteome</keyword>
<dbReference type="InterPro" id="IPR028042">
    <property type="entry name" value="DUF4639"/>
</dbReference>
<name>A0A8B7PUV6_HIPAR</name>
<feature type="region of interest" description="Disordered" evidence="1">
    <location>
        <begin position="549"/>
        <end position="595"/>
    </location>
</feature>
<dbReference type="RefSeq" id="XP_019479088.1">
    <property type="nucleotide sequence ID" value="XM_019623543.1"/>
</dbReference>
<feature type="compositionally biased region" description="Acidic residues" evidence="1">
    <location>
        <begin position="151"/>
        <end position="160"/>
    </location>
</feature>
<proteinExistence type="predicted"/>
<dbReference type="GeneID" id="109371199"/>
<gene>
    <name evidence="3" type="primary">CUNH2orf81</name>
</gene>
<accession>A0A8B7PUV6</accession>
<dbReference type="AlphaFoldDB" id="A0A8B7PUV6"/>
<feature type="region of interest" description="Disordered" evidence="1">
    <location>
        <begin position="231"/>
        <end position="287"/>
    </location>
</feature>
<feature type="compositionally biased region" description="Basic and acidic residues" evidence="1">
    <location>
        <begin position="168"/>
        <end position="189"/>
    </location>
</feature>
<feature type="compositionally biased region" description="Basic and acidic residues" evidence="1">
    <location>
        <begin position="1"/>
        <end position="23"/>
    </location>
</feature>
<dbReference type="PANTHER" id="PTHR34438">
    <property type="entry name" value="SI:DKEY-97L20.6"/>
    <property type="match status" value="1"/>
</dbReference>
<dbReference type="Pfam" id="PF15479">
    <property type="entry name" value="DUF4639"/>
    <property type="match status" value="1"/>
</dbReference>
<feature type="compositionally biased region" description="Polar residues" evidence="1">
    <location>
        <begin position="243"/>
        <end position="257"/>
    </location>
</feature>
<dbReference type="OrthoDB" id="193650at2759"/>
<feature type="region of interest" description="Disordered" evidence="1">
    <location>
        <begin position="465"/>
        <end position="505"/>
    </location>
</feature>
<organism evidence="2 3">
    <name type="scientific">Hipposideros armiger</name>
    <name type="common">Great Himalayan leaf-nosed bat</name>
    <dbReference type="NCBI Taxonomy" id="186990"/>
    <lineage>
        <taxon>Eukaryota</taxon>
        <taxon>Metazoa</taxon>
        <taxon>Chordata</taxon>
        <taxon>Craniata</taxon>
        <taxon>Vertebrata</taxon>
        <taxon>Euteleostomi</taxon>
        <taxon>Mammalia</taxon>
        <taxon>Eutheria</taxon>
        <taxon>Laurasiatheria</taxon>
        <taxon>Chiroptera</taxon>
        <taxon>Yinpterochiroptera</taxon>
        <taxon>Rhinolophoidea</taxon>
        <taxon>Hipposideridae</taxon>
        <taxon>Hipposideros</taxon>
    </lineage>
</organism>
<sequence length="595" mass="65817">MAHESSRQARDRGVTRSKAEKARPPTVPVPQVDIVPGKLTEAEWMALRALEEGEDVVEDILEELLARVMDSAFKVYLTQQCIPFTISQAREAMLQITEWRFLARDEGESAVAEDPTWGEDEEPLPCPIDAWAQGCVPVLHAPASAGLEETYQSEDQEESVDQISLGRSRMDRGFEERMESWEHSRELRDTPGTPPTPERFQEAGPGCLLEELQGQGGGHLSSAKSLDMSLQRSSVEMVPAGSPHSSVELSLVASPQESAERARPPSSQFSRGEHYSGTPQLHAAGDRPELRKEEVPFMVPCGVLDGSSADSLATISPSASFQPQKLRRTDLQLSSRSCGCYRASRKATVGHLDPARLPSLWVCPSVKIVDADSEGRPLEIYRRRPRGYKMEVRARCPATRRVVPDSRAAFFPHPPGAAFHALGPGVQFPTVSIGQPPPGFWPKLPLPSPKNRFHYKHRELPKVARSPQPPVWRGAKWSRGWEGKASRTHAPPQGLYPGDQQCLDPPRWPQPELHFLEATSHLMWEPVLLTEAMKLAPGVSLWNPTTQMLLSSGTPQQEDKQDDTSPPTEEHPIQTGAQKPQGTVVQLTKNSTPKM</sequence>
<protein>
    <submittedName>
        <fullName evidence="3">LOW QUALITY PROTEIN: uncharacterized protein C2orf81 homolog</fullName>
    </submittedName>
</protein>
<dbReference type="KEGG" id="hai:109371199"/>
<feature type="compositionally biased region" description="Polar residues" evidence="1">
    <location>
        <begin position="575"/>
        <end position="595"/>
    </location>
</feature>
<dbReference type="Proteomes" id="UP000694851">
    <property type="component" value="Unplaced"/>
</dbReference>
<evidence type="ECO:0000313" key="3">
    <source>
        <dbReference type="RefSeq" id="XP_019479088.1"/>
    </source>
</evidence>